<sequence length="23" mass="2359">MNRSSHCCDQTTGDASGYVVGIG</sequence>
<dbReference type="EMBL" id="GBRH01264691">
    <property type="protein sequence ID" value="JAD33204.1"/>
    <property type="molecule type" value="Transcribed_RNA"/>
</dbReference>
<name>A0A0A8Z1C9_ARUDO</name>
<organism evidence="1">
    <name type="scientific">Arundo donax</name>
    <name type="common">Giant reed</name>
    <name type="synonym">Donax arundinaceus</name>
    <dbReference type="NCBI Taxonomy" id="35708"/>
    <lineage>
        <taxon>Eukaryota</taxon>
        <taxon>Viridiplantae</taxon>
        <taxon>Streptophyta</taxon>
        <taxon>Embryophyta</taxon>
        <taxon>Tracheophyta</taxon>
        <taxon>Spermatophyta</taxon>
        <taxon>Magnoliopsida</taxon>
        <taxon>Liliopsida</taxon>
        <taxon>Poales</taxon>
        <taxon>Poaceae</taxon>
        <taxon>PACMAD clade</taxon>
        <taxon>Arundinoideae</taxon>
        <taxon>Arundineae</taxon>
        <taxon>Arundo</taxon>
    </lineage>
</organism>
<accession>A0A0A8Z1C9</accession>
<protein>
    <submittedName>
        <fullName evidence="1">Uncharacterized protein</fullName>
    </submittedName>
</protein>
<evidence type="ECO:0000313" key="1">
    <source>
        <dbReference type="EMBL" id="JAD33204.1"/>
    </source>
</evidence>
<proteinExistence type="predicted"/>
<reference evidence="1" key="1">
    <citation type="submission" date="2014-09" db="EMBL/GenBank/DDBJ databases">
        <authorList>
            <person name="Magalhaes I.L.F."/>
            <person name="Oliveira U."/>
            <person name="Santos F.R."/>
            <person name="Vidigal T.H.D.A."/>
            <person name="Brescovit A.D."/>
            <person name="Santos A.J."/>
        </authorList>
    </citation>
    <scope>NUCLEOTIDE SEQUENCE</scope>
    <source>
        <tissue evidence="1">Shoot tissue taken approximately 20 cm above the soil surface</tissue>
    </source>
</reference>
<dbReference type="AlphaFoldDB" id="A0A0A8Z1C9"/>
<reference evidence="1" key="2">
    <citation type="journal article" date="2015" name="Data Brief">
        <title>Shoot transcriptome of the giant reed, Arundo donax.</title>
        <authorList>
            <person name="Barrero R.A."/>
            <person name="Guerrero F.D."/>
            <person name="Moolhuijzen P."/>
            <person name="Goolsby J.A."/>
            <person name="Tidwell J."/>
            <person name="Bellgard S.E."/>
            <person name="Bellgard M.I."/>
        </authorList>
    </citation>
    <scope>NUCLEOTIDE SEQUENCE</scope>
    <source>
        <tissue evidence="1">Shoot tissue taken approximately 20 cm above the soil surface</tissue>
    </source>
</reference>